<keyword evidence="5 7" id="KW-1133">Transmembrane helix</keyword>
<evidence type="ECO:0000256" key="6">
    <source>
        <dbReference type="ARBA" id="ARBA00023136"/>
    </source>
</evidence>
<dbReference type="PANTHER" id="PTHR30353">
    <property type="entry name" value="INNER MEMBRANE PROTEIN DEDA-RELATED"/>
    <property type="match status" value="1"/>
</dbReference>
<dbReference type="Pfam" id="PF09335">
    <property type="entry name" value="VTT_dom"/>
    <property type="match status" value="1"/>
</dbReference>
<evidence type="ECO:0000256" key="5">
    <source>
        <dbReference type="ARBA" id="ARBA00022989"/>
    </source>
</evidence>
<evidence type="ECO:0000256" key="4">
    <source>
        <dbReference type="ARBA" id="ARBA00022692"/>
    </source>
</evidence>
<protein>
    <submittedName>
        <fullName evidence="9">Membrane-associated protein</fullName>
    </submittedName>
</protein>
<comment type="similarity">
    <text evidence="2 7">Belongs to the DedA family.</text>
</comment>
<feature type="transmembrane region" description="Helical" evidence="7">
    <location>
        <begin position="74"/>
        <end position="93"/>
    </location>
</feature>
<evidence type="ECO:0000259" key="8">
    <source>
        <dbReference type="Pfam" id="PF09335"/>
    </source>
</evidence>
<dbReference type="InterPro" id="IPR032816">
    <property type="entry name" value="VTT_dom"/>
</dbReference>
<keyword evidence="6 7" id="KW-0472">Membrane</keyword>
<dbReference type="InterPro" id="IPR032818">
    <property type="entry name" value="DedA-like"/>
</dbReference>
<accession>A0A841C988</accession>
<comment type="subcellular location">
    <subcellularLocation>
        <location evidence="1 7">Cell membrane</location>
        <topology evidence="1 7">Multi-pass membrane protein</topology>
    </subcellularLocation>
</comment>
<keyword evidence="4 7" id="KW-0812">Transmembrane</keyword>
<dbReference type="RefSeq" id="WP_183539877.1">
    <property type="nucleotide sequence ID" value="NZ_JACHHV010000015.1"/>
</dbReference>
<dbReference type="Proteomes" id="UP000562464">
    <property type="component" value="Unassembled WGS sequence"/>
</dbReference>
<keyword evidence="10" id="KW-1185">Reference proteome</keyword>
<feature type="transmembrane region" description="Helical" evidence="7">
    <location>
        <begin position="196"/>
        <end position="218"/>
    </location>
</feature>
<evidence type="ECO:0000313" key="10">
    <source>
        <dbReference type="Proteomes" id="UP000562464"/>
    </source>
</evidence>
<proteinExistence type="inferred from homology"/>
<feature type="transmembrane region" description="Helical" evidence="7">
    <location>
        <begin position="32"/>
        <end position="54"/>
    </location>
</feature>
<gene>
    <name evidence="9" type="ORF">HNQ37_001013</name>
</gene>
<evidence type="ECO:0000256" key="7">
    <source>
        <dbReference type="RuleBase" id="RU367016"/>
    </source>
</evidence>
<sequence length="226" mass="25180">MLSTFTSLSLFGLFDQINTIFKNFAQTPATHIWIYVGLGALIFIETGLVIFPFLPGDSVLFFVGGLAALSAGKLNIWLLILVMGVIAFLANLINYEIGRRFGDVIPRIKWISRILKPQYIEEAHKFFEKWGSWAIFLGRFMPIIRTVVPFVAGTGKMPHKKFVLFNFLGGFSWVIVALGAGYLLGTNAWVQSHFEIIMLAIVVISLLPAVIGGFSSYIKNRKKATS</sequence>
<organism evidence="9 10">
    <name type="scientific">Lactovum miscens</name>
    <dbReference type="NCBI Taxonomy" id="190387"/>
    <lineage>
        <taxon>Bacteria</taxon>
        <taxon>Bacillati</taxon>
        <taxon>Bacillota</taxon>
        <taxon>Bacilli</taxon>
        <taxon>Lactobacillales</taxon>
        <taxon>Streptococcaceae</taxon>
        <taxon>Lactovum</taxon>
    </lineage>
</organism>
<feature type="transmembrane region" description="Helical" evidence="7">
    <location>
        <begin position="162"/>
        <end position="184"/>
    </location>
</feature>
<evidence type="ECO:0000256" key="3">
    <source>
        <dbReference type="ARBA" id="ARBA00022475"/>
    </source>
</evidence>
<dbReference type="PANTHER" id="PTHR30353:SF0">
    <property type="entry name" value="TRANSMEMBRANE PROTEIN"/>
    <property type="match status" value="1"/>
</dbReference>
<name>A0A841C988_9LACT</name>
<evidence type="ECO:0000256" key="2">
    <source>
        <dbReference type="ARBA" id="ARBA00010792"/>
    </source>
</evidence>
<comment type="caution">
    <text evidence="9">The sequence shown here is derived from an EMBL/GenBank/DDBJ whole genome shotgun (WGS) entry which is preliminary data.</text>
</comment>
<evidence type="ECO:0000313" key="9">
    <source>
        <dbReference type="EMBL" id="MBB5888121.1"/>
    </source>
</evidence>
<feature type="domain" description="VTT" evidence="8">
    <location>
        <begin position="55"/>
        <end position="182"/>
    </location>
</feature>
<evidence type="ECO:0000256" key="1">
    <source>
        <dbReference type="ARBA" id="ARBA00004651"/>
    </source>
</evidence>
<dbReference type="AlphaFoldDB" id="A0A841C988"/>
<dbReference type="GO" id="GO:0005886">
    <property type="term" value="C:plasma membrane"/>
    <property type="evidence" value="ECO:0007669"/>
    <property type="project" value="UniProtKB-SubCell"/>
</dbReference>
<keyword evidence="3 7" id="KW-1003">Cell membrane</keyword>
<dbReference type="EMBL" id="JACHHV010000015">
    <property type="protein sequence ID" value="MBB5888121.1"/>
    <property type="molecule type" value="Genomic_DNA"/>
</dbReference>
<reference evidence="9 10" key="1">
    <citation type="submission" date="2020-08" db="EMBL/GenBank/DDBJ databases">
        <title>Genomic Encyclopedia of Type Strains, Phase IV (KMG-IV): sequencing the most valuable type-strain genomes for metagenomic binning, comparative biology and taxonomic classification.</title>
        <authorList>
            <person name="Goeker M."/>
        </authorList>
    </citation>
    <scope>NUCLEOTIDE SEQUENCE [LARGE SCALE GENOMIC DNA]</scope>
    <source>
        <strain evidence="9 10">DSM 14925</strain>
    </source>
</reference>